<feature type="chain" id="PRO_5012318244" evidence="2">
    <location>
        <begin position="24"/>
        <end position="311"/>
    </location>
</feature>
<evidence type="ECO:0000313" key="3">
    <source>
        <dbReference type="EMBL" id="CZR63618.1"/>
    </source>
</evidence>
<proteinExistence type="predicted"/>
<dbReference type="STRING" id="576137.A0A1L7XF31"/>
<sequence length="311" mass="31282">MAPLQFLLAILACVSLTPCAVLAQSSSVSPSSTIASGTSSTPPTTSIPSTPAPSSSASTGTAASGSTSTTGTSVSTASSNYSAAPDVLLNVPQLSVGRIELDVDNLQADINLNAQVANLVTINAGVQVSVQKINITISDVEAQLELIVRLGHLVDIVQRVFESLDLNPLLITALNDVTSIVDTVVGAVDGLLGSITQGGTILNFLIDSLGNIVQSVTNTAGEVVDTIVGNYLNNMTFTGVTQNLGNGLTQKQYSYGPLNALVNIVFNTLGQIVGQPSVVKQTATSTASTATSTGAAGATSTSAAPSSTGSS</sequence>
<accession>A0A1L7XF31</accession>
<evidence type="ECO:0000256" key="2">
    <source>
        <dbReference type="SAM" id="SignalP"/>
    </source>
</evidence>
<organism evidence="3 4">
    <name type="scientific">Phialocephala subalpina</name>
    <dbReference type="NCBI Taxonomy" id="576137"/>
    <lineage>
        <taxon>Eukaryota</taxon>
        <taxon>Fungi</taxon>
        <taxon>Dikarya</taxon>
        <taxon>Ascomycota</taxon>
        <taxon>Pezizomycotina</taxon>
        <taxon>Leotiomycetes</taxon>
        <taxon>Helotiales</taxon>
        <taxon>Mollisiaceae</taxon>
        <taxon>Phialocephala</taxon>
        <taxon>Phialocephala fortinii species complex</taxon>
    </lineage>
</organism>
<dbReference type="EMBL" id="FJOG01000024">
    <property type="protein sequence ID" value="CZR63618.1"/>
    <property type="molecule type" value="Genomic_DNA"/>
</dbReference>
<dbReference type="Proteomes" id="UP000184330">
    <property type="component" value="Unassembled WGS sequence"/>
</dbReference>
<evidence type="ECO:0000256" key="1">
    <source>
        <dbReference type="SAM" id="MobiDB-lite"/>
    </source>
</evidence>
<feature type="signal peptide" evidence="2">
    <location>
        <begin position="1"/>
        <end position="23"/>
    </location>
</feature>
<dbReference type="AlphaFoldDB" id="A0A1L7XF31"/>
<name>A0A1L7XF31_9HELO</name>
<dbReference type="OrthoDB" id="5587021at2759"/>
<reference evidence="3 4" key="1">
    <citation type="submission" date="2016-03" db="EMBL/GenBank/DDBJ databases">
        <authorList>
            <person name="Ploux O."/>
        </authorList>
    </citation>
    <scope>NUCLEOTIDE SEQUENCE [LARGE SCALE GENOMIC DNA]</scope>
    <source>
        <strain evidence="3 4">UAMH 11012</strain>
    </source>
</reference>
<keyword evidence="4" id="KW-1185">Reference proteome</keyword>
<gene>
    <name evidence="3" type="ORF">PAC_13515</name>
</gene>
<keyword evidence="2" id="KW-0732">Signal</keyword>
<protein>
    <submittedName>
        <fullName evidence="3">Uncharacterized protein</fullName>
    </submittedName>
</protein>
<evidence type="ECO:0000313" key="4">
    <source>
        <dbReference type="Proteomes" id="UP000184330"/>
    </source>
</evidence>
<feature type="region of interest" description="Disordered" evidence="1">
    <location>
        <begin position="285"/>
        <end position="311"/>
    </location>
</feature>
<feature type="region of interest" description="Disordered" evidence="1">
    <location>
        <begin position="29"/>
        <end position="76"/>
    </location>
</feature>